<organism evidence="2 3">
    <name type="scientific">Psychromicrobium silvestre</name>
    <dbReference type="NCBI Taxonomy" id="1645614"/>
    <lineage>
        <taxon>Bacteria</taxon>
        <taxon>Bacillati</taxon>
        <taxon>Actinomycetota</taxon>
        <taxon>Actinomycetes</taxon>
        <taxon>Micrococcales</taxon>
        <taxon>Micrococcaceae</taxon>
        <taxon>Psychromicrobium</taxon>
    </lineage>
</organism>
<dbReference type="EMBL" id="JACBYQ010000002">
    <property type="protein sequence ID" value="NYE95878.1"/>
    <property type="molecule type" value="Genomic_DNA"/>
</dbReference>
<accession>A0A7Y9LUJ5</accession>
<evidence type="ECO:0000259" key="1">
    <source>
        <dbReference type="Pfam" id="PF13401"/>
    </source>
</evidence>
<keyword evidence="3" id="KW-1185">Reference proteome</keyword>
<protein>
    <recommendedName>
        <fullName evidence="1">ORC1/DEAH AAA+ ATPase domain-containing protein</fullName>
    </recommendedName>
</protein>
<dbReference type="AlphaFoldDB" id="A0A7Y9LUJ5"/>
<feature type="domain" description="ORC1/DEAH AAA+ ATPase" evidence="1">
    <location>
        <begin position="97"/>
        <end position="229"/>
    </location>
</feature>
<dbReference type="Proteomes" id="UP000521748">
    <property type="component" value="Unassembled WGS sequence"/>
</dbReference>
<dbReference type="InterPro" id="IPR049945">
    <property type="entry name" value="AAA_22"/>
</dbReference>
<evidence type="ECO:0000313" key="3">
    <source>
        <dbReference type="Proteomes" id="UP000521748"/>
    </source>
</evidence>
<comment type="caution">
    <text evidence="2">The sequence shown here is derived from an EMBL/GenBank/DDBJ whole genome shotgun (WGS) entry which is preliminary data.</text>
</comment>
<gene>
    <name evidence="2" type="ORF">FHU41_002128</name>
</gene>
<dbReference type="RefSeq" id="WP_179389607.1">
    <property type="nucleotide sequence ID" value="NZ_JACBYQ010000002.1"/>
</dbReference>
<evidence type="ECO:0000313" key="2">
    <source>
        <dbReference type="EMBL" id="NYE95878.1"/>
    </source>
</evidence>
<sequence length="355" mass="39440">MGNQWAAWLEDNSERQINLAHQRGWFAFAEAADRVPVKLLTASQLRKLGEEEREDYDECRQVWNVNFPTIKTPQLLRAFEVMDEVFYSSARDGHRLKGGVAIDAPPGLGKTTIVTQYGRGLHRRDIRRHGARTTAGHQRIPIAFVSLTASMTLKTLNRKIVEFYGHPAIDKVTSARLADLAVNFVESCQTRAIVVDDLHFIDFRQRSGVEVSDHLKWLANALPVVFIFTGVGLAKKAFFNEGRTSEEASLAQTARRTTLHTVAPFLTNTDAGARAWVELLSTIEAHLLLVNRKPGMLTDHAELIAQRTQGHIASLAALVDRACHRAIRSGEETISEKTLQLVTLDNAASRSSASA</sequence>
<proteinExistence type="predicted"/>
<dbReference type="InterPro" id="IPR027417">
    <property type="entry name" value="P-loop_NTPase"/>
</dbReference>
<dbReference type="SUPFAM" id="SSF52540">
    <property type="entry name" value="P-loop containing nucleoside triphosphate hydrolases"/>
    <property type="match status" value="1"/>
</dbReference>
<dbReference type="GO" id="GO:0016887">
    <property type="term" value="F:ATP hydrolysis activity"/>
    <property type="evidence" value="ECO:0007669"/>
    <property type="project" value="InterPro"/>
</dbReference>
<dbReference type="Pfam" id="PF13401">
    <property type="entry name" value="AAA_22"/>
    <property type="match status" value="1"/>
</dbReference>
<reference evidence="2 3" key="1">
    <citation type="submission" date="2020-07" db="EMBL/GenBank/DDBJ databases">
        <title>Sequencing the genomes of 1000 actinobacteria strains.</title>
        <authorList>
            <person name="Klenk H.-P."/>
        </authorList>
    </citation>
    <scope>NUCLEOTIDE SEQUENCE [LARGE SCALE GENOMIC DNA]</scope>
    <source>
        <strain evidence="2 3">DSM 102047</strain>
    </source>
</reference>
<name>A0A7Y9LUJ5_9MICC</name>